<dbReference type="AlphaFoldDB" id="A0A941IJL9"/>
<dbReference type="Proteomes" id="UP000676325">
    <property type="component" value="Unassembled WGS sequence"/>
</dbReference>
<name>A0A941IJL9_9ACTN</name>
<accession>A0A941IJL9</accession>
<sequence length="110" mass="11917">MSHAHTHHHYGPSSTASVVLDIGGDIGALILQSDASHLGREIEISPVSRQGEPASVRTHSMVRERHTTPPTYDAVYPDLREGEYVIWHAQDTPAGTVTITGGEISIYTFA</sequence>
<evidence type="ECO:0000313" key="3">
    <source>
        <dbReference type="Proteomes" id="UP000676325"/>
    </source>
</evidence>
<feature type="region of interest" description="Disordered" evidence="1">
    <location>
        <begin position="48"/>
        <end position="74"/>
    </location>
</feature>
<evidence type="ECO:0000313" key="2">
    <source>
        <dbReference type="EMBL" id="MBR7830910.1"/>
    </source>
</evidence>
<protein>
    <recommendedName>
        <fullName evidence="4">Phospholipase</fullName>
    </recommendedName>
</protein>
<comment type="caution">
    <text evidence="2">The sequence shown here is derived from an EMBL/GenBank/DDBJ whole genome shotgun (WGS) entry which is preliminary data.</text>
</comment>
<proteinExistence type="predicted"/>
<evidence type="ECO:0000256" key="1">
    <source>
        <dbReference type="SAM" id="MobiDB-lite"/>
    </source>
</evidence>
<dbReference type="RefSeq" id="WP_212522029.1">
    <property type="nucleotide sequence ID" value="NZ_JAGSOH010000166.1"/>
</dbReference>
<reference evidence="2" key="1">
    <citation type="submission" date="2021-04" db="EMBL/GenBank/DDBJ databases">
        <title>Genome based classification of Actinospica acidithermotolerans sp. nov., an actinobacterium isolated from an Indonesian hot spring.</title>
        <authorList>
            <person name="Kusuma A.B."/>
            <person name="Putra K.E."/>
            <person name="Nafisah S."/>
            <person name="Loh J."/>
            <person name="Nouioui I."/>
            <person name="Goodfellow M."/>
        </authorList>
    </citation>
    <scope>NUCLEOTIDE SEQUENCE</scope>
    <source>
        <strain evidence="2">MGRD01-02</strain>
    </source>
</reference>
<organism evidence="2 3">
    <name type="scientific">Actinospica acidithermotolerans</name>
    <dbReference type="NCBI Taxonomy" id="2828514"/>
    <lineage>
        <taxon>Bacteria</taxon>
        <taxon>Bacillati</taxon>
        <taxon>Actinomycetota</taxon>
        <taxon>Actinomycetes</taxon>
        <taxon>Catenulisporales</taxon>
        <taxon>Actinospicaceae</taxon>
        <taxon>Actinospica</taxon>
    </lineage>
</organism>
<dbReference type="EMBL" id="JAGSOH010000166">
    <property type="protein sequence ID" value="MBR7830910.1"/>
    <property type="molecule type" value="Genomic_DNA"/>
</dbReference>
<keyword evidence="3" id="KW-1185">Reference proteome</keyword>
<evidence type="ECO:0008006" key="4">
    <source>
        <dbReference type="Google" id="ProtNLM"/>
    </source>
</evidence>
<gene>
    <name evidence="2" type="ORF">KDK95_31690</name>
</gene>